<dbReference type="GO" id="GO:0005886">
    <property type="term" value="C:plasma membrane"/>
    <property type="evidence" value="ECO:0007669"/>
    <property type="project" value="UniProtKB-SubCell"/>
</dbReference>
<dbReference type="KEGG" id="dori:FH5T_03790"/>
<dbReference type="InterPro" id="IPR036909">
    <property type="entry name" value="Cyt_c-like_dom_sf"/>
</dbReference>
<name>X5D8E4_9BACT</name>
<feature type="transmembrane region" description="Helical" evidence="14">
    <location>
        <begin position="285"/>
        <end position="303"/>
    </location>
</feature>
<keyword evidence="8" id="KW-0732">Signal</keyword>
<evidence type="ECO:0000256" key="9">
    <source>
        <dbReference type="ARBA" id="ARBA00022982"/>
    </source>
</evidence>
<dbReference type="GO" id="GO:0009055">
    <property type="term" value="F:electron transfer activity"/>
    <property type="evidence" value="ECO:0007669"/>
    <property type="project" value="InterPro"/>
</dbReference>
<dbReference type="STRING" id="1168034.FH5T_03790"/>
<evidence type="ECO:0000256" key="6">
    <source>
        <dbReference type="ARBA" id="ARBA00022692"/>
    </source>
</evidence>
<evidence type="ECO:0000256" key="7">
    <source>
        <dbReference type="ARBA" id="ARBA00022723"/>
    </source>
</evidence>
<proteinExistence type="inferred from homology"/>
<dbReference type="Proteomes" id="UP000181981">
    <property type="component" value="Unassembled WGS sequence"/>
</dbReference>
<dbReference type="SUPFAM" id="SSF48695">
    <property type="entry name" value="Multiheme cytochromes"/>
    <property type="match status" value="1"/>
</dbReference>
<dbReference type="GO" id="GO:0019646">
    <property type="term" value="P:aerobic electron transport chain"/>
    <property type="evidence" value="ECO:0007669"/>
    <property type="project" value="InterPro"/>
</dbReference>
<evidence type="ECO:0000313" key="19">
    <source>
        <dbReference type="Proteomes" id="UP000181981"/>
    </source>
</evidence>
<dbReference type="EMBL" id="CP007451">
    <property type="protein sequence ID" value="AHW59003.1"/>
    <property type="molecule type" value="Genomic_DNA"/>
</dbReference>
<dbReference type="AlphaFoldDB" id="X5D8E4"/>
<dbReference type="Gene3D" id="1.10.1130.10">
    <property type="entry name" value="Flavocytochrome C3, Chain A"/>
    <property type="match status" value="1"/>
</dbReference>
<dbReference type="GO" id="GO:0046872">
    <property type="term" value="F:metal ion binding"/>
    <property type="evidence" value="ECO:0007669"/>
    <property type="project" value="UniProtKB-KW"/>
</dbReference>
<keyword evidence="5 13" id="KW-0349">Heme</keyword>
<dbReference type="eggNOG" id="COG2010">
    <property type="taxonomic scope" value="Bacteria"/>
</dbReference>
<keyword evidence="7 13" id="KW-0479">Metal-binding</keyword>
<feature type="transmembrane region" description="Helical" evidence="14">
    <location>
        <begin position="177"/>
        <end position="198"/>
    </location>
</feature>
<dbReference type="InterPro" id="IPR051829">
    <property type="entry name" value="Multiheme_Cytochr_ET"/>
</dbReference>
<dbReference type="SUPFAM" id="SSF46626">
    <property type="entry name" value="Cytochrome c"/>
    <property type="match status" value="1"/>
</dbReference>
<dbReference type="Proteomes" id="UP000023772">
    <property type="component" value="Chromosome"/>
</dbReference>
<dbReference type="Gene3D" id="3.90.10.10">
    <property type="entry name" value="Cytochrome C3"/>
    <property type="match status" value="1"/>
</dbReference>
<dbReference type="InterPro" id="IPR002585">
    <property type="entry name" value="Cyt-d_ubiquinol_oxidase_su_1"/>
</dbReference>
<evidence type="ECO:0000256" key="1">
    <source>
        <dbReference type="ARBA" id="ARBA00004651"/>
    </source>
</evidence>
<comment type="similarity">
    <text evidence="2">Belongs to the cytochrome ubiquinol oxidase subunit 1 family.</text>
</comment>
<feature type="transmembrane region" description="Helical" evidence="14">
    <location>
        <begin position="259"/>
        <end position="278"/>
    </location>
</feature>
<dbReference type="Pfam" id="PF01654">
    <property type="entry name" value="Cyt_bd_oxida_I"/>
    <property type="match status" value="1"/>
</dbReference>
<feature type="transmembrane region" description="Helical" evidence="14">
    <location>
        <begin position="15"/>
        <end position="41"/>
    </location>
</feature>
<comment type="subcellular location">
    <subcellularLocation>
        <location evidence="1">Cell membrane</location>
        <topology evidence="1">Multi-pass membrane protein</topology>
    </subcellularLocation>
</comment>
<evidence type="ECO:0000256" key="10">
    <source>
        <dbReference type="ARBA" id="ARBA00022989"/>
    </source>
</evidence>
<feature type="domain" description="Cytochrome c" evidence="15">
    <location>
        <begin position="352"/>
        <end position="455"/>
    </location>
</feature>
<evidence type="ECO:0000256" key="3">
    <source>
        <dbReference type="ARBA" id="ARBA00022448"/>
    </source>
</evidence>
<dbReference type="GO" id="GO:0020037">
    <property type="term" value="F:heme binding"/>
    <property type="evidence" value="ECO:0007669"/>
    <property type="project" value="InterPro"/>
</dbReference>
<dbReference type="eggNOG" id="COG1271">
    <property type="taxonomic scope" value="Bacteria"/>
</dbReference>
<evidence type="ECO:0000256" key="8">
    <source>
        <dbReference type="ARBA" id="ARBA00022729"/>
    </source>
</evidence>
<evidence type="ECO:0000256" key="4">
    <source>
        <dbReference type="ARBA" id="ARBA00022475"/>
    </source>
</evidence>
<keyword evidence="12 14" id="KW-0472">Membrane</keyword>
<dbReference type="EMBL" id="FOHT01000065">
    <property type="protein sequence ID" value="SEU16137.1"/>
    <property type="molecule type" value="Genomic_DNA"/>
</dbReference>
<keyword evidence="11 13" id="KW-0408">Iron</keyword>
<sequence>MNYPIWHLPSTGGSLLIAIIAIVHVVIAHLAVGGGLFLVLAEWKALKTNDAGLLAYVKSHTWFFLLLSMVFGGVTGVGIWFIISLVTPGATSLLIHTFVFAWAIEWVFFIGEIVALLIYHYRFDKMNSGSHLIIGWLYFIFAWLSLFMINGILAFMLTPGDWLTTGNFWDGLFNPGFLPSLLFRTAISLIFAGVFGLVTASFLKDQQLRNRIFKYCAKWMYFPLALLVLTGIYYTKVISAESFENLFHFNAESNLFRDVLLYSSFALFGLGLFTLFRLPALAQKIGAFILVALCFSWMGGFEYSREIARKPYVIYNYMYSNGILVKEAENINKTGFLKHAKWTEIQEITNKNKLEAGSEIFRLQCMSCHTIDGYNAIKPQINRLTERGLEAQLTGLGKVNTYMPPFVGTPNEKKALAAYLFYELLGKETETVKAFQPTEFPLEVPAFNSEKNEYVLLVWNDLGMHCVSDNEKYFSFLPPANTFNAQLFKRGAKPELITKNVRIEYNIESGFENPEERSMFWKYSKAIFGVDVPVGYGLAGKTVNDTMDAHSNHFAAELIPVIAYRKDQLYNPFPMFTFKAVDQKSGELLAETKAVAPVSTEMGCRNCHEGGWAWNGISGVADKTSENLLAAHDKYNNTTLLADAKNGNPKLCQSCHGDPALGVPEKADILNFSTAIHGFHANYLSGMDHQSCNLCHPSRIDGNTTCFRGRHAKNEINCTECHGRLEDHALGLLAGQSSKPAAKRLSAALVPHYVDDKTTINPRTPWVIEPDCKSCHTNFNIREDGYSGTSFNKWVSGFADLYRNRTDEQGVMCIACHGSTHAVYGAENKFGKQRDNMQPLQYQGLAGTIGTHENCSLCHTKKMNANGHHRNQIKRKISAAIVH</sequence>
<keyword evidence="10 14" id="KW-1133">Transmembrane helix</keyword>
<evidence type="ECO:0000256" key="2">
    <source>
        <dbReference type="ARBA" id="ARBA00009819"/>
    </source>
</evidence>
<evidence type="ECO:0000259" key="15">
    <source>
        <dbReference type="PROSITE" id="PS51007"/>
    </source>
</evidence>
<dbReference type="InterPro" id="IPR036280">
    <property type="entry name" value="Multihaem_cyt_sf"/>
</dbReference>
<keyword evidence="9" id="KW-0249">Electron transport</keyword>
<dbReference type="OrthoDB" id="9795893at2"/>
<evidence type="ECO:0000256" key="14">
    <source>
        <dbReference type="SAM" id="Phobius"/>
    </source>
</evidence>
<organism evidence="17 19">
    <name type="scientific">Draconibacterium orientale</name>
    <dbReference type="NCBI Taxonomy" id="1168034"/>
    <lineage>
        <taxon>Bacteria</taxon>
        <taxon>Pseudomonadati</taxon>
        <taxon>Bacteroidota</taxon>
        <taxon>Bacteroidia</taxon>
        <taxon>Marinilabiliales</taxon>
        <taxon>Prolixibacteraceae</taxon>
        <taxon>Draconibacterium</taxon>
    </lineage>
</organism>
<feature type="transmembrane region" description="Helical" evidence="14">
    <location>
        <begin position="62"/>
        <end position="83"/>
    </location>
</feature>
<dbReference type="GO" id="GO:0070069">
    <property type="term" value="C:cytochrome complex"/>
    <property type="evidence" value="ECO:0007669"/>
    <property type="project" value="InterPro"/>
</dbReference>
<protein>
    <submittedName>
        <fullName evidence="16">Cytochrome C</fullName>
    </submittedName>
    <submittedName>
        <fullName evidence="17">Cytochrome bd-I ubiquinol oxidase subunit 1 apoprotein</fullName>
    </submittedName>
</protein>
<feature type="transmembrane region" description="Helical" evidence="14">
    <location>
        <begin position="219"/>
        <end position="239"/>
    </location>
</feature>
<dbReference type="PANTHER" id="PTHR35038:SF8">
    <property type="entry name" value="C-TYPE POLYHEME CYTOCHROME OMCC"/>
    <property type="match status" value="1"/>
</dbReference>
<dbReference type="PANTHER" id="PTHR35038">
    <property type="entry name" value="DISSIMILATORY SULFITE REDUCTASE SIRA"/>
    <property type="match status" value="1"/>
</dbReference>
<evidence type="ECO:0000313" key="18">
    <source>
        <dbReference type="Proteomes" id="UP000023772"/>
    </source>
</evidence>
<keyword evidence="4" id="KW-1003">Cell membrane</keyword>
<reference evidence="16 18" key="1">
    <citation type="submission" date="2014-03" db="EMBL/GenBank/DDBJ databases">
        <title>Complete genome sequence of a deeply braunched marine Bacteroidia bacterium Draconibacterium orientale type strain FH5T.</title>
        <authorList>
            <person name="Li X."/>
            <person name="Wang X."/>
            <person name="Xie Z."/>
            <person name="Du Z."/>
            <person name="Chen G."/>
        </authorList>
    </citation>
    <scope>NUCLEOTIDE SEQUENCE [LARGE SCALE GENOMIC DNA]</scope>
    <source>
        <strain evidence="16 18">FH5</strain>
    </source>
</reference>
<dbReference type="InterPro" id="IPR009056">
    <property type="entry name" value="Cyt_c-like_dom"/>
</dbReference>
<evidence type="ECO:0000313" key="16">
    <source>
        <dbReference type="EMBL" id="AHW59003.1"/>
    </source>
</evidence>
<feature type="transmembrane region" description="Helical" evidence="14">
    <location>
        <begin position="133"/>
        <end position="157"/>
    </location>
</feature>
<keyword evidence="18" id="KW-1185">Reference proteome</keyword>
<evidence type="ECO:0000313" key="17">
    <source>
        <dbReference type="EMBL" id="SEU16137.1"/>
    </source>
</evidence>
<gene>
    <name evidence="16" type="ORF">FH5T_03790</name>
    <name evidence="17" type="ORF">SAMN05444285_1653</name>
</gene>
<evidence type="ECO:0000256" key="13">
    <source>
        <dbReference type="PROSITE-ProRule" id="PRU00433"/>
    </source>
</evidence>
<dbReference type="RefSeq" id="WP_038555847.1">
    <property type="nucleotide sequence ID" value="NZ_FOHT01000065.1"/>
</dbReference>
<dbReference type="HOGENOM" id="CLU_344439_0_0_10"/>
<evidence type="ECO:0000256" key="5">
    <source>
        <dbReference type="ARBA" id="ARBA00022617"/>
    </source>
</evidence>
<feature type="transmembrane region" description="Helical" evidence="14">
    <location>
        <begin position="95"/>
        <end position="121"/>
    </location>
</feature>
<evidence type="ECO:0000256" key="12">
    <source>
        <dbReference type="ARBA" id="ARBA00023136"/>
    </source>
</evidence>
<keyword evidence="3" id="KW-0813">Transport</keyword>
<dbReference type="PROSITE" id="PS51007">
    <property type="entry name" value="CYTC"/>
    <property type="match status" value="1"/>
</dbReference>
<dbReference type="Gene3D" id="1.10.760.10">
    <property type="entry name" value="Cytochrome c-like domain"/>
    <property type="match status" value="1"/>
</dbReference>
<reference evidence="17 19" key="2">
    <citation type="submission" date="2016-10" db="EMBL/GenBank/DDBJ databases">
        <authorList>
            <person name="de Groot N.N."/>
        </authorList>
    </citation>
    <scope>NUCLEOTIDE SEQUENCE [LARGE SCALE GENOMIC DNA]</scope>
    <source>
        <strain evidence="17 19">DSM 25947</strain>
    </source>
</reference>
<keyword evidence="6 14" id="KW-0812">Transmembrane</keyword>
<accession>X5D8E4</accession>
<dbReference type="CDD" id="cd08168">
    <property type="entry name" value="Cytochrom_C3"/>
    <property type="match status" value="1"/>
</dbReference>
<evidence type="ECO:0000256" key="11">
    <source>
        <dbReference type="ARBA" id="ARBA00023004"/>
    </source>
</evidence>